<proteinExistence type="predicted"/>
<dbReference type="AlphaFoldDB" id="A0A4Y3RGC4"/>
<name>A0A4Y3RGC4_9ACTN</name>
<comment type="caution">
    <text evidence="2">The sequence shown here is derived from an EMBL/GenBank/DDBJ whole genome shotgun (WGS) entry which is preliminary data.</text>
</comment>
<keyword evidence="3" id="KW-1185">Reference proteome</keyword>
<dbReference type="EMBL" id="BJMN01000010">
    <property type="protein sequence ID" value="GEB55757.1"/>
    <property type="molecule type" value="Genomic_DNA"/>
</dbReference>
<organism evidence="2 3">
    <name type="scientific">Streptomyces gardneri</name>
    <dbReference type="NCBI Taxonomy" id="66892"/>
    <lineage>
        <taxon>Bacteria</taxon>
        <taxon>Bacillati</taxon>
        <taxon>Actinomycetota</taxon>
        <taxon>Actinomycetes</taxon>
        <taxon>Kitasatosporales</taxon>
        <taxon>Streptomycetaceae</taxon>
        <taxon>Streptomyces</taxon>
    </lineage>
</organism>
<reference evidence="2 3" key="1">
    <citation type="submission" date="2019-06" db="EMBL/GenBank/DDBJ databases">
        <title>Whole genome shotgun sequence of Streptomyces gardneri NBRC 12865.</title>
        <authorList>
            <person name="Hosoyama A."/>
            <person name="Uohara A."/>
            <person name="Ohji S."/>
            <person name="Ichikawa N."/>
        </authorList>
    </citation>
    <scope>NUCLEOTIDE SEQUENCE [LARGE SCALE GENOMIC DNA]</scope>
    <source>
        <strain evidence="2 3">NBRC 12865</strain>
    </source>
</reference>
<protein>
    <submittedName>
        <fullName evidence="2">Uncharacterized protein</fullName>
    </submittedName>
</protein>
<dbReference type="Proteomes" id="UP000315226">
    <property type="component" value="Unassembled WGS sequence"/>
</dbReference>
<evidence type="ECO:0000313" key="2">
    <source>
        <dbReference type="EMBL" id="GEB55757.1"/>
    </source>
</evidence>
<feature type="region of interest" description="Disordered" evidence="1">
    <location>
        <begin position="1"/>
        <end position="50"/>
    </location>
</feature>
<accession>A0A4Y3RGC4</accession>
<evidence type="ECO:0000256" key="1">
    <source>
        <dbReference type="SAM" id="MobiDB-lite"/>
    </source>
</evidence>
<evidence type="ECO:0000313" key="3">
    <source>
        <dbReference type="Proteomes" id="UP000315226"/>
    </source>
</evidence>
<gene>
    <name evidence="2" type="ORF">SGA01_13620</name>
</gene>
<sequence>MGEEQGQDLGDLGASRRKDPAVEADDLERSDEVESHGALSFRVNGPGAPAQATGLTAPGCAHGTPKGCHAKAGPAA</sequence>